<evidence type="ECO:0000259" key="3">
    <source>
        <dbReference type="Pfam" id="PF05532"/>
    </source>
</evidence>
<organism evidence="4 5">
    <name type="scientific">Domibacillus aminovorans</name>
    <dbReference type="NCBI Taxonomy" id="29332"/>
    <lineage>
        <taxon>Bacteria</taxon>
        <taxon>Bacillati</taxon>
        <taxon>Bacillota</taxon>
        <taxon>Bacilli</taxon>
        <taxon>Bacillales</taxon>
        <taxon>Bacillaceae</taxon>
        <taxon>Domibacillus</taxon>
    </lineage>
</organism>
<sequence length="62" mass="6757">MAFDKKGLGDKIKGAFNKAKGEVKDQVGNAVNNARLQSDGKKDKIKGEVQERIGKSKDRHSS</sequence>
<dbReference type="InterPro" id="IPR008462">
    <property type="entry name" value="CsbD"/>
</dbReference>
<dbReference type="SUPFAM" id="SSF69047">
    <property type="entry name" value="Hypothetical protein YjbJ"/>
    <property type="match status" value="1"/>
</dbReference>
<reference evidence="4 5" key="1">
    <citation type="submission" date="2016-01" db="EMBL/GenBank/DDBJ databases">
        <title>Investigation of taxonomic status of Bacillus aminovorans.</title>
        <authorList>
            <person name="Verma A."/>
            <person name="Pal Y."/>
            <person name="Krishnamurthi S."/>
        </authorList>
    </citation>
    <scope>NUCLEOTIDE SEQUENCE [LARGE SCALE GENOMIC DNA]</scope>
    <source>
        <strain evidence="4 5">DSM 4337</strain>
    </source>
</reference>
<comment type="similarity">
    <text evidence="1">Belongs to the UPF0337 (CsbD) family.</text>
</comment>
<dbReference type="AlphaFoldDB" id="A0A177KN66"/>
<feature type="domain" description="CsbD-like" evidence="3">
    <location>
        <begin position="10"/>
        <end position="59"/>
    </location>
</feature>
<comment type="caution">
    <text evidence="4">The sequence shown here is derived from an EMBL/GenBank/DDBJ whole genome shotgun (WGS) entry which is preliminary data.</text>
</comment>
<dbReference type="OrthoDB" id="2914728at2"/>
<name>A0A177KN66_9BACI</name>
<evidence type="ECO:0000256" key="1">
    <source>
        <dbReference type="ARBA" id="ARBA00009129"/>
    </source>
</evidence>
<feature type="region of interest" description="Disordered" evidence="2">
    <location>
        <begin position="30"/>
        <end position="62"/>
    </location>
</feature>
<evidence type="ECO:0000313" key="4">
    <source>
        <dbReference type="EMBL" id="OAH54809.1"/>
    </source>
</evidence>
<dbReference type="Gene3D" id="1.10.1470.10">
    <property type="entry name" value="YjbJ"/>
    <property type="match status" value="1"/>
</dbReference>
<dbReference type="RefSeq" id="WP_018394391.1">
    <property type="nucleotide sequence ID" value="NZ_LQWZ01000033.1"/>
</dbReference>
<accession>A0A177KN66</accession>
<evidence type="ECO:0000256" key="2">
    <source>
        <dbReference type="SAM" id="MobiDB-lite"/>
    </source>
</evidence>
<dbReference type="Proteomes" id="UP000077271">
    <property type="component" value="Unassembled WGS sequence"/>
</dbReference>
<dbReference type="InterPro" id="IPR036629">
    <property type="entry name" value="YjbJ_sf"/>
</dbReference>
<feature type="compositionally biased region" description="Basic and acidic residues" evidence="2">
    <location>
        <begin position="38"/>
        <end position="62"/>
    </location>
</feature>
<proteinExistence type="inferred from homology"/>
<dbReference type="Pfam" id="PF05532">
    <property type="entry name" value="CsbD"/>
    <property type="match status" value="1"/>
</dbReference>
<gene>
    <name evidence="4" type="ORF">AWH48_09515</name>
</gene>
<dbReference type="EMBL" id="LQWZ01000033">
    <property type="protein sequence ID" value="OAH54809.1"/>
    <property type="molecule type" value="Genomic_DNA"/>
</dbReference>
<evidence type="ECO:0000313" key="5">
    <source>
        <dbReference type="Proteomes" id="UP000077271"/>
    </source>
</evidence>
<protein>
    <recommendedName>
        <fullName evidence="3">CsbD-like domain-containing protein</fullName>
    </recommendedName>
</protein>